<evidence type="ECO:0000256" key="2">
    <source>
        <dbReference type="ARBA" id="ARBA00022448"/>
    </source>
</evidence>
<dbReference type="InterPro" id="IPR016024">
    <property type="entry name" value="ARM-type_fold"/>
</dbReference>
<proteinExistence type="inferred from homology"/>
<evidence type="ECO:0000313" key="5">
    <source>
        <dbReference type="EMBL" id="KAA6402243.1"/>
    </source>
</evidence>
<evidence type="ECO:0000256" key="3">
    <source>
        <dbReference type="ARBA" id="ARBA00022927"/>
    </source>
</evidence>
<comment type="similarity">
    <text evidence="1">Belongs to the importin alpha family.</text>
</comment>
<dbReference type="Pfam" id="PF00514">
    <property type="entry name" value="Arm"/>
    <property type="match status" value="1"/>
</dbReference>
<dbReference type="SMART" id="SM00185">
    <property type="entry name" value="ARM"/>
    <property type="match status" value="2"/>
</dbReference>
<dbReference type="Proteomes" id="UP000324800">
    <property type="component" value="Unassembled WGS sequence"/>
</dbReference>
<dbReference type="OrthoDB" id="29145at2759"/>
<dbReference type="SUPFAM" id="SSF48371">
    <property type="entry name" value="ARM repeat"/>
    <property type="match status" value="1"/>
</dbReference>
<comment type="caution">
    <text evidence="5">The sequence shown here is derived from an EMBL/GenBank/DDBJ whole genome shotgun (WGS) entry which is preliminary data.</text>
</comment>
<evidence type="ECO:0000256" key="4">
    <source>
        <dbReference type="PROSITE-ProRule" id="PRU00259"/>
    </source>
</evidence>
<dbReference type="PROSITE" id="PS50176">
    <property type="entry name" value="ARM_REPEAT"/>
    <property type="match status" value="1"/>
</dbReference>
<keyword evidence="2" id="KW-0813">Transport</keyword>
<dbReference type="GO" id="GO:0015031">
    <property type="term" value="P:protein transport"/>
    <property type="evidence" value="ECO:0007669"/>
    <property type="project" value="UniProtKB-KW"/>
</dbReference>
<accession>A0A5J4X5G8</accession>
<evidence type="ECO:0000313" key="6">
    <source>
        <dbReference type="Proteomes" id="UP000324800"/>
    </source>
</evidence>
<dbReference type="InterPro" id="IPR000225">
    <property type="entry name" value="Armadillo"/>
</dbReference>
<reference evidence="5 6" key="1">
    <citation type="submission" date="2019-03" db="EMBL/GenBank/DDBJ databases">
        <title>Single cell metagenomics reveals metabolic interactions within the superorganism composed of flagellate Streblomastix strix and complex community of Bacteroidetes bacteria on its surface.</title>
        <authorList>
            <person name="Treitli S.C."/>
            <person name="Kolisko M."/>
            <person name="Husnik F."/>
            <person name="Keeling P."/>
            <person name="Hampl V."/>
        </authorList>
    </citation>
    <scope>NUCLEOTIDE SEQUENCE [LARGE SCALE GENOMIC DNA]</scope>
    <source>
        <strain evidence="5">ST1C</strain>
    </source>
</reference>
<dbReference type="InterPro" id="IPR011989">
    <property type="entry name" value="ARM-like"/>
</dbReference>
<organism evidence="5 6">
    <name type="scientific">Streblomastix strix</name>
    <dbReference type="NCBI Taxonomy" id="222440"/>
    <lineage>
        <taxon>Eukaryota</taxon>
        <taxon>Metamonada</taxon>
        <taxon>Preaxostyla</taxon>
        <taxon>Oxymonadida</taxon>
        <taxon>Streblomastigidae</taxon>
        <taxon>Streblomastix</taxon>
    </lineage>
</organism>
<keyword evidence="3" id="KW-0653">Protein transport</keyword>
<sequence>MFQTNMEKEKFKNLGVQLSDLQSLNKDDVLQCAQQIRILISDTLHPIPVTDIFNSDILQIFPDLLKRDDQPQLQHELVWVLINIFAEDADKIVGVVKYGVIGPLVKLLTSNNDKVRFQSLWALSNIVCEYDPIIFLITSRCRIGRSDVKSSQIIVIFLSN</sequence>
<protein>
    <submittedName>
        <fullName evidence="5">Uncharacterized protein</fullName>
    </submittedName>
</protein>
<gene>
    <name evidence="5" type="ORF">EZS28_002223</name>
</gene>
<dbReference type="EMBL" id="SNRW01000263">
    <property type="protein sequence ID" value="KAA6402243.1"/>
    <property type="molecule type" value="Genomic_DNA"/>
</dbReference>
<name>A0A5J4X5G8_9EUKA</name>
<dbReference type="Gene3D" id="1.25.10.10">
    <property type="entry name" value="Leucine-rich Repeat Variant"/>
    <property type="match status" value="1"/>
</dbReference>
<dbReference type="AlphaFoldDB" id="A0A5J4X5G8"/>
<feature type="repeat" description="ARM" evidence="4">
    <location>
        <begin position="99"/>
        <end position="126"/>
    </location>
</feature>
<evidence type="ECO:0000256" key="1">
    <source>
        <dbReference type="ARBA" id="ARBA00010394"/>
    </source>
</evidence>
<dbReference type="PANTHER" id="PTHR23316">
    <property type="entry name" value="IMPORTIN ALPHA"/>
    <property type="match status" value="1"/>
</dbReference>